<sequence length="402" mass="44599">MQLLKTVLLALLLLTVQVSLSEHEEHAAPELSDDEDGEAVLTDEVPFEIPTEEERDLTQLEQPDLFSESGTQEEEVPHPTEDTEITQDSVERETTEIPEQVSEYEAGITAEEAGGTQEDYEVSVEAHEDHLDVVLSEEQGTSDEQTTTESAGESEKYFKNSQEEQEEAEIARVMALGKEYQEQPSSTEDLDNSQAELSPITTDDEPPSHKEVHLHIIKGSISSNETGSLPEGISNFLAMMTDIMEQVHRQHIAVLVNRLSAGLKSTSNDSGFLGDSTTSDEEGEEITCDPTLGDEAACTLKKLSKEEMGGGDREFVIVVSLFMLGLFIALAIFWSCAPQSSSKIHKKPKKRTGIEPTPKYSNESPQDPRIPHYTHYGNNNYEHLKKRSLSLPRTTNDDATYQ</sequence>
<evidence type="ECO:0000313" key="4">
    <source>
        <dbReference type="EMBL" id="TNV81270.1"/>
    </source>
</evidence>
<dbReference type="EMBL" id="RRYP01006353">
    <property type="protein sequence ID" value="TNV81270.1"/>
    <property type="molecule type" value="Genomic_DNA"/>
</dbReference>
<keyword evidence="5" id="KW-1185">Reference proteome</keyword>
<feature type="compositionally biased region" description="Acidic residues" evidence="1">
    <location>
        <begin position="278"/>
        <end position="287"/>
    </location>
</feature>
<feature type="compositionally biased region" description="Polar residues" evidence="1">
    <location>
        <begin position="182"/>
        <end position="201"/>
    </location>
</feature>
<keyword evidence="2" id="KW-1133">Transmembrane helix</keyword>
<feature type="region of interest" description="Disordered" evidence="1">
    <location>
        <begin position="23"/>
        <end position="106"/>
    </location>
</feature>
<evidence type="ECO:0000256" key="2">
    <source>
        <dbReference type="SAM" id="Phobius"/>
    </source>
</evidence>
<feature type="region of interest" description="Disordered" evidence="1">
    <location>
        <begin position="179"/>
        <end position="208"/>
    </location>
</feature>
<feature type="compositionally biased region" description="Polar residues" evidence="1">
    <location>
        <begin position="138"/>
        <end position="151"/>
    </location>
</feature>
<keyword evidence="2" id="KW-0812">Transmembrane</keyword>
<feature type="region of interest" description="Disordered" evidence="1">
    <location>
        <begin position="343"/>
        <end position="378"/>
    </location>
</feature>
<evidence type="ECO:0000256" key="3">
    <source>
        <dbReference type="SAM" id="SignalP"/>
    </source>
</evidence>
<feature type="signal peptide" evidence="3">
    <location>
        <begin position="1"/>
        <end position="21"/>
    </location>
</feature>
<evidence type="ECO:0000256" key="1">
    <source>
        <dbReference type="SAM" id="MobiDB-lite"/>
    </source>
</evidence>
<keyword evidence="2" id="KW-0472">Membrane</keyword>
<keyword evidence="3" id="KW-0732">Signal</keyword>
<dbReference type="Proteomes" id="UP000785679">
    <property type="component" value="Unassembled WGS sequence"/>
</dbReference>
<feature type="transmembrane region" description="Helical" evidence="2">
    <location>
        <begin position="315"/>
        <end position="337"/>
    </location>
</feature>
<feature type="region of interest" description="Disordered" evidence="1">
    <location>
        <begin position="269"/>
        <end position="289"/>
    </location>
</feature>
<dbReference type="AlphaFoldDB" id="A0A8J8NVR1"/>
<feature type="chain" id="PRO_5035172163" evidence="3">
    <location>
        <begin position="22"/>
        <end position="402"/>
    </location>
</feature>
<reference evidence="4" key="1">
    <citation type="submission" date="2019-06" db="EMBL/GenBank/DDBJ databases">
        <authorList>
            <person name="Zheng W."/>
        </authorList>
    </citation>
    <scope>NUCLEOTIDE SEQUENCE</scope>
    <source>
        <strain evidence="4">QDHG01</strain>
    </source>
</reference>
<proteinExistence type="predicted"/>
<comment type="caution">
    <text evidence="4">The sequence shown here is derived from an EMBL/GenBank/DDBJ whole genome shotgun (WGS) entry which is preliminary data.</text>
</comment>
<evidence type="ECO:0000313" key="5">
    <source>
        <dbReference type="Proteomes" id="UP000785679"/>
    </source>
</evidence>
<accession>A0A8J8NVR1</accession>
<organism evidence="4 5">
    <name type="scientific">Halteria grandinella</name>
    <dbReference type="NCBI Taxonomy" id="5974"/>
    <lineage>
        <taxon>Eukaryota</taxon>
        <taxon>Sar</taxon>
        <taxon>Alveolata</taxon>
        <taxon>Ciliophora</taxon>
        <taxon>Intramacronucleata</taxon>
        <taxon>Spirotrichea</taxon>
        <taxon>Stichotrichia</taxon>
        <taxon>Sporadotrichida</taxon>
        <taxon>Halteriidae</taxon>
        <taxon>Halteria</taxon>
    </lineage>
</organism>
<feature type="region of interest" description="Disordered" evidence="1">
    <location>
        <begin position="135"/>
        <end position="166"/>
    </location>
</feature>
<gene>
    <name evidence="4" type="ORF">FGO68_gene3448</name>
</gene>
<protein>
    <submittedName>
        <fullName evidence="4">Uncharacterized protein</fullName>
    </submittedName>
</protein>
<feature type="compositionally biased region" description="Basic and acidic residues" evidence="1">
    <location>
        <begin position="153"/>
        <end position="162"/>
    </location>
</feature>
<name>A0A8J8NVR1_HALGN</name>